<feature type="domain" description="SusD-like N-terminal" evidence="7">
    <location>
        <begin position="26"/>
        <end position="241"/>
    </location>
</feature>
<dbReference type="AlphaFoldDB" id="A0A512RPA4"/>
<dbReference type="OrthoDB" id="1080118at2"/>
<name>A0A512RPA4_9BACT</name>
<dbReference type="Pfam" id="PF14322">
    <property type="entry name" value="SusD-like_3"/>
    <property type="match status" value="1"/>
</dbReference>
<dbReference type="PROSITE" id="PS51257">
    <property type="entry name" value="PROKAR_LIPOPROTEIN"/>
    <property type="match status" value="1"/>
</dbReference>
<comment type="similarity">
    <text evidence="2">Belongs to the SusD family.</text>
</comment>
<evidence type="ECO:0000313" key="9">
    <source>
        <dbReference type="Proteomes" id="UP000321436"/>
    </source>
</evidence>
<proteinExistence type="inferred from homology"/>
<dbReference type="GO" id="GO:0009279">
    <property type="term" value="C:cell outer membrane"/>
    <property type="evidence" value="ECO:0007669"/>
    <property type="project" value="UniProtKB-SubCell"/>
</dbReference>
<evidence type="ECO:0000256" key="5">
    <source>
        <dbReference type="ARBA" id="ARBA00023237"/>
    </source>
</evidence>
<keyword evidence="4" id="KW-0472">Membrane</keyword>
<dbReference type="SUPFAM" id="SSF48452">
    <property type="entry name" value="TPR-like"/>
    <property type="match status" value="1"/>
</dbReference>
<dbReference type="InterPro" id="IPR011990">
    <property type="entry name" value="TPR-like_helical_dom_sf"/>
</dbReference>
<evidence type="ECO:0000313" key="8">
    <source>
        <dbReference type="EMBL" id="GEP97532.1"/>
    </source>
</evidence>
<comment type="caution">
    <text evidence="8">The sequence shown here is derived from an EMBL/GenBank/DDBJ whole genome shotgun (WGS) entry which is preliminary data.</text>
</comment>
<dbReference type="InterPro" id="IPR033985">
    <property type="entry name" value="SusD-like_N"/>
</dbReference>
<dbReference type="Proteomes" id="UP000321436">
    <property type="component" value="Unassembled WGS sequence"/>
</dbReference>
<evidence type="ECO:0000256" key="3">
    <source>
        <dbReference type="ARBA" id="ARBA00022729"/>
    </source>
</evidence>
<feature type="domain" description="RagB/SusD" evidence="6">
    <location>
        <begin position="363"/>
        <end position="494"/>
    </location>
</feature>
<keyword evidence="9" id="KW-1185">Reference proteome</keyword>
<dbReference type="Pfam" id="PF07980">
    <property type="entry name" value="SusD_RagB"/>
    <property type="match status" value="1"/>
</dbReference>
<dbReference type="Gene3D" id="1.25.40.390">
    <property type="match status" value="2"/>
</dbReference>
<evidence type="ECO:0000256" key="2">
    <source>
        <dbReference type="ARBA" id="ARBA00006275"/>
    </source>
</evidence>
<comment type="subcellular location">
    <subcellularLocation>
        <location evidence="1">Cell outer membrane</location>
    </subcellularLocation>
</comment>
<dbReference type="InterPro" id="IPR012944">
    <property type="entry name" value="SusD_RagB_dom"/>
</dbReference>
<gene>
    <name evidence="8" type="ORF">CCY01nite_37920</name>
</gene>
<organism evidence="8 9">
    <name type="scientific">Chitinophaga cymbidii</name>
    <dbReference type="NCBI Taxonomy" id="1096750"/>
    <lineage>
        <taxon>Bacteria</taxon>
        <taxon>Pseudomonadati</taxon>
        <taxon>Bacteroidota</taxon>
        <taxon>Chitinophagia</taxon>
        <taxon>Chitinophagales</taxon>
        <taxon>Chitinophagaceae</taxon>
        <taxon>Chitinophaga</taxon>
    </lineage>
</organism>
<dbReference type="RefSeq" id="WP_146865215.1">
    <property type="nucleotide sequence ID" value="NZ_BKAU01000005.1"/>
</dbReference>
<dbReference type="EMBL" id="BKAU01000005">
    <property type="protein sequence ID" value="GEP97532.1"/>
    <property type="molecule type" value="Genomic_DNA"/>
</dbReference>
<evidence type="ECO:0000259" key="6">
    <source>
        <dbReference type="Pfam" id="PF07980"/>
    </source>
</evidence>
<reference evidence="8 9" key="1">
    <citation type="submission" date="2019-07" db="EMBL/GenBank/DDBJ databases">
        <title>Whole genome shotgun sequence of Chitinophaga cymbidii NBRC 109752.</title>
        <authorList>
            <person name="Hosoyama A."/>
            <person name="Uohara A."/>
            <person name="Ohji S."/>
            <person name="Ichikawa N."/>
        </authorList>
    </citation>
    <scope>NUCLEOTIDE SEQUENCE [LARGE SCALE GENOMIC DNA]</scope>
    <source>
        <strain evidence="8 9">NBRC 109752</strain>
    </source>
</reference>
<evidence type="ECO:0000259" key="7">
    <source>
        <dbReference type="Pfam" id="PF14322"/>
    </source>
</evidence>
<keyword evidence="3" id="KW-0732">Signal</keyword>
<sequence length="496" mass="54763">MKLSITILLFASMLLGSCSKYINEPDHSVLPTDILVRSMRDLDNLLYGAYGALANDNTLAGNWKIFPEIMADQVVLNVDGQTADDPYVELYNRNMAAAQYPGNWQQAYTAIQNVNTVLYAIDNNMITKEKDPEFSDGARNRIKGEALFIRGLVNFELLRLYGHQYGHNSSAAQSGIVLRTKPVINVTKPEEILGQRRATVEECYTQVINDLKEAESLLPVEPLRRGRATVHAAASYLARVYFQMNDYPNALIQINKVIGPTAGTIETGFKLVRSPAYGKLTTAQAQANVLAAFNATGTGTKVSEIIFDMISVTGAASNGAVSRKYLRSSSIEPQFAISSTFLAEAAFASSDARLSRLITKANGKSYTRKFDRSLLNVPIIRSAELVLDRAEILALQGNTEDAAKDINYIRYRAIPNYDSATVIAPADILEEVRRERIRELCFEGDRLHDLRRRQADIGAGDRTGGVLPLPWNSNGLLFKIPDAEIKASNGMQQNED</sequence>
<evidence type="ECO:0000256" key="1">
    <source>
        <dbReference type="ARBA" id="ARBA00004442"/>
    </source>
</evidence>
<accession>A0A512RPA4</accession>
<protein>
    <submittedName>
        <fullName evidence="8">Membrane protein</fullName>
    </submittedName>
</protein>
<evidence type="ECO:0000256" key="4">
    <source>
        <dbReference type="ARBA" id="ARBA00023136"/>
    </source>
</evidence>
<keyword evidence="5" id="KW-0998">Cell outer membrane</keyword>